<dbReference type="PROSITE" id="PS50125">
    <property type="entry name" value="GUANYLATE_CYCLASE_2"/>
    <property type="match status" value="1"/>
</dbReference>
<dbReference type="InterPro" id="IPR001054">
    <property type="entry name" value="A/G_cyclase"/>
</dbReference>
<dbReference type="EMBL" id="JBEXAE010000004">
    <property type="protein sequence ID" value="MET6990949.1"/>
    <property type="molecule type" value="Genomic_DNA"/>
</dbReference>
<dbReference type="RefSeq" id="WP_354615348.1">
    <property type="nucleotide sequence ID" value="NZ_JBEXAE010000004.1"/>
</dbReference>
<keyword evidence="2 9" id="KW-0812">Transmembrane</keyword>
<evidence type="ECO:0000313" key="12">
    <source>
        <dbReference type="Proteomes" id="UP001549799"/>
    </source>
</evidence>
<dbReference type="PROSITE" id="PS00452">
    <property type="entry name" value="GUANYLATE_CYCLASE_1"/>
    <property type="match status" value="1"/>
</dbReference>
<keyword evidence="7" id="KW-0802">TPR repeat</keyword>
<dbReference type="PANTHER" id="PTHR11920:SF335">
    <property type="entry name" value="GUANYLATE CYCLASE"/>
    <property type="match status" value="1"/>
</dbReference>
<comment type="caution">
    <text evidence="11">The sequence shown here is derived from an EMBL/GenBank/DDBJ whole genome shotgun (WGS) entry which is preliminary data.</text>
</comment>
<organism evidence="11 12">
    <name type="scientific">Sediminicola arcticus</name>
    <dbReference type="NCBI Taxonomy" id="1574308"/>
    <lineage>
        <taxon>Bacteria</taxon>
        <taxon>Pseudomonadati</taxon>
        <taxon>Bacteroidota</taxon>
        <taxon>Flavobacteriia</taxon>
        <taxon>Flavobacteriales</taxon>
        <taxon>Flavobacteriaceae</taxon>
        <taxon>Sediminicola</taxon>
    </lineage>
</organism>
<dbReference type="SMART" id="SM00028">
    <property type="entry name" value="TPR"/>
    <property type="match status" value="6"/>
</dbReference>
<evidence type="ECO:0000256" key="2">
    <source>
        <dbReference type="ARBA" id="ARBA00022692"/>
    </source>
</evidence>
<dbReference type="Pfam" id="PF00211">
    <property type="entry name" value="Guanylate_cyc"/>
    <property type="match status" value="1"/>
</dbReference>
<evidence type="ECO:0000259" key="10">
    <source>
        <dbReference type="PROSITE" id="PS50125"/>
    </source>
</evidence>
<dbReference type="Gene3D" id="3.30.70.1230">
    <property type="entry name" value="Nucleotide cyclase"/>
    <property type="match status" value="1"/>
</dbReference>
<keyword evidence="12" id="KW-1185">Reference proteome</keyword>
<dbReference type="PANTHER" id="PTHR11920">
    <property type="entry name" value="GUANYLYL CYCLASE"/>
    <property type="match status" value="1"/>
</dbReference>
<gene>
    <name evidence="11" type="ORF">ABXZ36_09855</name>
</gene>
<feature type="domain" description="Guanylate cyclase" evidence="10">
    <location>
        <begin position="470"/>
        <end position="600"/>
    </location>
</feature>
<dbReference type="SUPFAM" id="SSF48452">
    <property type="entry name" value="TPR-like"/>
    <property type="match status" value="2"/>
</dbReference>
<evidence type="ECO:0000256" key="3">
    <source>
        <dbReference type="ARBA" id="ARBA00022741"/>
    </source>
</evidence>
<dbReference type="InterPro" id="IPR029787">
    <property type="entry name" value="Nucleotide_cyclase"/>
</dbReference>
<dbReference type="Gene3D" id="1.25.40.10">
    <property type="entry name" value="Tetratricopeptide repeat domain"/>
    <property type="match status" value="2"/>
</dbReference>
<feature type="transmembrane region" description="Helical" evidence="9">
    <location>
        <begin position="403"/>
        <end position="422"/>
    </location>
</feature>
<evidence type="ECO:0000256" key="6">
    <source>
        <dbReference type="ARBA" id="ARBA00023239"/>
    </source>
</evidence>
<comment type="similarity">
    <text evidence="8">Belongs to the adenylyl cyclase class-4/guanylyl cyclase family.</text>
</comment>
<dbReference type="Proteomes" id="UP001549799">
    <property type="component" value="Unassembled WGS sequence"/>
</dbReference>
<dbReference type="Gene3D" id="6.10.250.780">
    <property type="match status" value="1"/>
</dbReference>
<protein>
    <submittedName>
        <fullName evidence="11">Adenylate/guanylate cyclase domain-containing protein</fullName>
    </submittedName>
</protein>
<dbReference type="Pfam" id="PF13424">
    <property type="entry name" value="TPR_12"/>
    <property type="match status" value="1"/>
</dbReference>
<accession>A0ABV2SUW4</accession>
<proteinExistence type="inferred from homology"/>
<evidence type="ECO:0000256" key="7">
    <source>
        <dbReference type="PROSITE-ProRule" id="PRU00339"/>
    </source>
</evidence>
<reference evidence="11 12" key="1">
    <citation type="submission" date="2024-07" db="EMBL/GenBank/DDBJ databases">
        <title>The genome sequence of type strain Sediminicola arcticus GDMCC 1.2805.</title>
        <authorList>
            <person name="Liu Y."/>
        </authorList>
    </citation>
    <scope>NUCLEOTIDE SEQUENCE [LARGE SCALE GENOMIC DNA]</scope>
    <source>
        <strain evidence="11 12">GDMCC 1.2805</strain>
    </source>
</reference>
<keyword evidence="4 9" id="KW-1133">Transmembrane helix</keyword>
<comment type="subcellular location">
    <subcellularLocation>
        <location evidence="1">Membrane</location>
    </subcellularLocation>
</comment>
<sequence>MKNYNSILVIVLFLISQIGFSQITRQIDSLNVLINSKDNDTTAVNHLLDIATILFASNPDSAMVYSNKAIVLADKINFKSGLGYAYKNMGLAHYYKGEYSAVLIFWKKSLAIFEQIDHKAGISNLLSNLGAVYQTKGDDPKALDYFIKSLKIGQQIQDSLRIGTAYLNIGSVYTNQKNTYQEAFDAFLESKAIFKNIAYENGIGTACSNMAELYLKTNKPNLALKELNEAIGAFGRAGVNLSASYNLIGLAYGKLGDLNKAESYQTNAILAASEIDAKMEKTQAFIDLGDIQIQQKKFDQAILNFESGLKLTEITGVYRAKKDAYKGLSNVYATKGNYEKAYEYQKLYSIMVDTLKNDSYEKSIGNLRFQFDLENKEKEIVLLNSTNELKEIQLERSAISKKYLMALSGLFFVIIGGFFFQYRYVKKSHKRLDKERNKTEEILLNILPKETAEELKTNGFIKAKEFDLVTVLFTDFKAFSVIAENISGEKLVFSVDYYFKNFDAIIEKYNLEKIKTIGDAYMCAGGLPTENSSHSEDALKAALDILDFVKKTKEHPPEGVYPFEIRIGLNTGPVVAGVVGTKKFQYDIWGNTVNIAARMESNSVVGKINISENTYQLLKDKYNFTYRGIIEVKNSQSLKMYFLEENSKELVAQT</sequence>
<dbReference type="Pfam" id="PF13181">
    <property type="entry name" value="TPR_8"/>
    <property type="match status" value="1"/>
</dbReference>
<feature type="repeat" description="TPR" evidence="7">
    <location>
        <begin position="282"/>
        <end position="315"/>
    </location>
</feature>
<dbReference type="InterPro" id="IPR019734">
    <property type="entry name" value="TPR_rpt"/>
</dbReference>
<keyword evidence="6 8" id="KW-0456">Lyase</keyword>
<evidence type="ECO:0000256" key="1">
    <source>
        <dbReference type="ARBA" id="ARBA00004370"/>
    </source>
</evidence>
<keyword evidence="5 9" id="KW-0472">Membrane</keyword>
<dbReference type="SUPFAM" id="SSF55073">
    <property type="entry name" value="Nucleotide cyclase"/>
    <property type="match status" value="1"/>
</dbReference>
<evidence type="ECO:0000313" key="11">
    <source>
        <dbReference type="EMBL" id="MET6990949.1"/>
    </source>
</evidence>
<dbReference type="CDD" id="cd07302">
    <property type="entry name" value="CHD"/>
    <property type="match status" value="1"/>
</dbReference>
<evidence type="ECO:0000256" key="9">
    <source>
        <dbReference type="SAM" id="Phobius"/>
    </source>
</evidence>
<evidence type="ECO:0000256" key="4">
    <source>
        <dbReference type="ARBA" id="ARBA00022989"/>
    </source>
</evidence>
<keyword evidence="3" id="KW-0547">Nucleotide-binding</keyword>
<dbReference type="InterPro" id="IPR011990">
    <property type="entry name" value="TPR-like_helical_dom_sf"/>
</dbReference>
<evidence type="ECO:0000256" key="8">
    <source>
        <dbReference type="RuleBase" id="RU000405"/>
    </source>
</evidence>
<dbReference type="SMART" id="SM00044">
    <property type="entry name" value="CYCc"/>
    <property type="match status" value="1"/>
</dbReference>
<name>A0ABV2SUW4_9FLAO</name>
<feature type="repeat" description="TPR" evidence="7">
    <location>
        <begin position="123"/>
        <end position="156"/>
    </location>
</feature>
<dbReference type="PROSITE" id="PS50005">
    <property type="entry name" value="TPR"/>
    <property type="match status" value="2"/>
</dbReference>
<evidence type="ECO:0000256" key="5">
    <source>
        <dbReference type="ARBA" id="ARBA00023136"/>
    </source>
</evidence>
<dbReference type="InterPro" id="IPR050401">
    <property type="entry name" value="Cyclic_nucleotide_synthase"/>
</dbReference>
<dbReference type="InterPro" id="IPR018297">
    <property type="entry name" value="A/G_cyclase_CS"/>
</dbReference>